<dbReference type="RefSeq" id="WP_182412913.1">
    <property type="nucleotide sequence ID" value="NZ_CP055153.1"/>
</dbReference>
<dbReference type="InterPro" id="IPR019861">
    <property type="entry name" value="PorP/SprF_Bacteroidetes"/>
</dbReference>
<dbReference type="KEGG" id="add:HUW48_21655"/>
<dbReference type="NCBIfam" id="TIGR03519">
    <property type="entry name" value="T9SS_PorP_fam"/>
    <property type="match status" value="1"/>
</dbReference>
<organism evidence="1 2">
    <name type="scientific">Adhaeribacter radiodurans</name>
    <dbReference type="NCBI Taxonomy" id="2745197"/>
    <lineage>
        <taxon>Bacteria</taxon>
        <taxon>Pseudomonadati</taxon>
        <taxon>Bacteroidota</taxon>
        <taxon>Cytophagia</taxon>
        <taxon>Cytophagales</taxon>
        <taxon>Hymenobacteraceae</taxon>
        <taxon>Adhaeribacter</taxon>
    </lineage>
</organism>
<reference evidence="1 2" key="1">
    <citation type="submission" date="2020-08" db="EMBL/GenBank/DDBJ databases">
        <title>Adhaeribacter dokdonensis sp. nov., isolated from the rhizosphere of Elymus tsukushiensis, a plant native to the Dokdo Islands, Republic of Korea.</title>
        <authorList>
            <person name="Ghim S.Y."/>
        </authorList>
    </citation>
    <scope>NUCLEOTIDE SEQUENCE [LARGE SCALE GENOMIC DNA]</scope>
    <source>
        <strain evidence="1 2">KUDC8001</strain>
    </source>
</reference>
<dbReference type="EMBL" id="CP055153">
    <property type="protein sequence ID" value="QMU30466.1"/>
    <property type="molecule type" value="Genomic_DNA"/>
</dbReference>
<dbReference type="Proteomes" id="UP000514509">
    <property type="component" value="Chromosome"/>
</dbReference>
<sequence length="331" mass="37599">MRKYLFFIFLVTIAGEIQAQSRKHLASFSQVQHYFNPALTGLNGSQLKGIYRDQWTGFEDAPRTLFFSTEFDLADVGAWSRSKRPGVLQEERPDPYLGAKDGLGVTLLHDSFGPYRENQLLLGYSRQVYLSEKLTLRAGVAATYNNIFLDYLRLTLDQSNDPELQNLIEADNNEINKIDVNVGVALAGQNFYVGYALQDAAEGKLTSNKNYFTNTFPRQHIVQAGYRQGFSEQFGLTVNGLFRYDPKLKETIEGQVKGVFQNTFWAGVGYRSNLAYTFTGGFRLKQIFLNYTYESVTQDARRLNASSNEIAITYNLVPLPFKNLGKKMLVW</sequence>
<protein>
    <submittedName>
        <fullName evidence="1">PorP/SprF family type IX secretion system membrane protein</fullName>
    </submittedName>
</protein>
<evidence type="ECO:0000313" key="1">
    <source>
        <dbReference type="EMBL" id="QMU30466.1"/>
    </source>
</evidence>
<keyword evidence="2" id="KW-1185">Reference proteome</keyword>
<proteinExistence type="predicted"/>
<evidence type="ECO:0000313" key="2">
    <source>
        <dbReference type="Proteomes" id="UP000514509"/>
    </source>
</evidence>
<name>A0A7L7LC98_9BACT</name>
<dbReference type="AlphaFoldDB" id="A0A7L7LC98"/>
<accession>A0A7L7LC98</accession>
<gene>
    <name evidence="1" type="ORF">HUW48_21655</name>
</gene>
<dbReference type="Pfam" id="PF11751">
    <property type="entry name" value="PorP_SprF"/>
    <property type="match status" value="1"/>
</dbReference>